<name>A0A4S8ICY8_MUSBA</name>
<comment type="caution">
    <text evidence="1">The sequence shown here is derived from an EMBL/GenBank/DDBJ whole genome shotgun (WGS) entry which is preliminary data.</text>
</comment>
<dbReference type="Proteomes" id="UP000317650">
    <property type="component" value="Chromosome 9"/>
</dbReference>
<organism evidence="1 2">
    <name type="scientific">Musa balbisiana</name>
    <name type="common">Banana</name>
    <dbReference type="NCBI Taxonomy" id="52838"/>
    <lineage>
        <taxon>Eukaryota</taxon>
        <taxon>Viridiplantae</taxon>
        <taxon>Streptophyta</taxon>
        <taxon>Embryophyta</taxon>
        <taxon>Tracheophyta</taxon>
        <taxon>Spermatophyta</taxon>
        <taxon>Magnoliopsida</taxon>
        <taxon>Liliopsida</taxon>
        <taxon>Zingiberales</taxon>
        <taxon>Musaceae</taxon>
        <taxon>Musa</taxon>
    </lineage>
</organism>
<gene>
    <name evidence="1" type="ORF">C4D60_Mb09t00280</name>
</gene>
<protein>
    <submittedName>
        <fullName evidence="1">Uncharacterized protein</fullName>
    </submittedName>
</protein>
<dbReference type="AlphaFoldDB" id="A0A4S8ICY8"/>
<evidence type="ECO:0000313" key="1">
    <source>
        <dbReference type="EMBL" id="THU45997.1"/>
    </source>
</evidence>
<accession>A0A4S8ICY8</accession>
<evidence type="ECO:0000313" key="2">
    <source>
        <dbReference type="Proteomes" id="UP000317650"/>
    </source>
</evidence>
<dbReference type="EMBL" id="PYDT01000010">
    <property type="protein sequence ID" value="THU45997.1"/>
    <property type="molecule type" value="Genomic_DNA"/>
</dbReference>
<reference evidence="1 2" key="1">
    <citation type="journal article" date="2019" name="Nat. Plants">
        <title>Genome sequencing of Musa balbisiana reveals subgenome evolution and function divergence in polyploid bananas.</title>
        <authorList>
            <person name="Yao X."/>
        </authorList>
    </citation>
    <scope>NUCLEOTIDE SEQUENCE [LARGE SCALE GENOMIC DNA]</scope>
    <source>
        <strain evidence="2">cv. DH-PKW</strain>
        <tissue evidence="1">Leaves</tissue>
    </source>
</reference>
<keyword evidence="2" id="KW-1185">Reference proteome</keyword>
<proteinExistence type="predicted"/>
<sequence>MRMGPFLLVHVHDKPGRRSSAFSYTRLETRKCSQLNYMETTYFSVNHELNVVCLWEARKGAK</sequence>